<sequence>MLVTGQASTEGTASGKVILFGEHAVVYGSPAIAAGLDRGARAVVTRQPSGPSTLRLGDGTVVADASSASDLGRAFSALLEVAPAIPPVHVEARCDLPPGGGLGSSAALAVSIARAAEALARSGEIRPEEGAAIEARVLARAAAWERIFHGNPSGIDATAAAQGGIFRFTRAEGARPITPRHDLVLCVGSTGHPSSTRTTVELIASQHAKDPVLVKRSIDAITSIVGNAVLAIEAGDMRALGDLMNMNQLVLSGLFVSTSELEELCALARSAGALGAKLTGGGGGGCVLALVPPSFRSDGTRDEAREAESAARILDAWRGAEGHYEGFCARIGAGGRSETRGAEGGLS</sequence>
<dbReference type="InterPro" id="IPR006205">
    <property type="entry name" value="Mev_gal_kin"/>
</dbReference>
<comment type="similarity">
    <text evidence="2">Belongs to the GHMP kinase family. Mevalonate kinase subfamily.</text>
</comment>
<keyword evidence="5" id="KW-0444">Lipid biosynthesis</keyword>
<gene>
    <name evidence="15" type="primary">mvk</name>
    <name evidence="15" type="ORF">E8A74_26435</name>
</gene>
<dbReference type="InterPro" id="IPR013750">
    <property type="entry name" value="GHMP_kinase_C_dom"/>
</dbReference>
<dbReference type="PANTHER" id="PTHR43290:SF2">
    <property type="entry name" value="MEVALONATE KINASE"/>
    <property type="match status" value="1"/>
</dbReference>
<evidence type="ECO:0000259" key="13">
    <source>
        <dbReference type="Pfam" id="PF00288"/>
    </source>
</evidence>
<keyword evidence="11" id="KW-0443">Lipid metabolism</keyword>
<keyword evidence="10" id="KW-0460">Magnesium</keyword>
<evidence type="ECO:0000256" key="8">
    <source>
        <dbReference type="ARBA" id="ARBA00022777"/>
    </source>
</evidence>
<evidence type="ECO:0000256" key="1">
    <source>
        <dbReference type="ARBA" id="ARBA00004496"/>
    </source>
</evidence>
<dbReference type="InterPro" id="IPR036554">
    <property type="entry name" value="GHMP_kinase_C_sf"/>
</dbReference>
<dbReference type="GO" id="GO:0005524">
    <property type="term" value="F:ATP binding"/>
    <property type="evidence" value="ECO:0007669"/>
    <property type="project" value="UniProtKB-KW"/>
</dbReference>
<accession>A0A4U1J7G9</accession>
<evidence type="ECO:0000256" key="11">
    <source>
        <dbReference type="ARBA" id="ARBA00023098"/>
    </source>
</evidence>
<dbReference type="GO" id="GO:0005829">
    <property type="term" value="C:cytosol"/>
    <property type="evidence" value="ECO:0007669"/>
    <property type="project" value="TreeGrafter"/>
</dbReference>
<evidence type="ECO:0000256" key="12">
    <source>
        <dbReference type="ARBA" id="ARBA00029438"/>
    </source>
</evidence>
<dbReference type="OrthoDB" id="9764892at2"/>
<evidence type="ECO:0000256" key="4">
    <source>
        <dbReference type="ARBA" id="ARBA00022490"/>
    </source>
</evidence>
<dbReference type="RefSeq" id="WP_136931860.1">
    <property type="nucleotide sequence ID" value="NZ_SSMQ01000030.1"/>
</dbReference>
<evidence type="ECO:0000256" key="3">
    <source>
        <dbReference type="ARBA" id="ARBA00012103"/>
    </source>
</evidence>
<evidence type="ECO:0000256" key="10">
    <source>
        <dbReference type="ARBA" id="ARBA00022842"/>
    </source>
</evidence>
<comment type="pathway">
    <text evidence="12">Isoprenoid biosynthesis; isopentenyl diphosphate biosynthesis via mevalonate pathway; isopentenyl diphosphate from (R)-mevalonate: step 1/3.</text>
</comment>
<evidence type="ECO:0000256" key="9">
    <source>
        <dbReference type="ARBA" id="ARBA00022840"/>
    </source>
</evidence>
<reference evidence="15 16" key="1">
    <citation type="submission" date="2019-04" db="EMBL/GenBank/DDBJ databases">
        <authorList>
            <person name="Li Y."/>
            <person name="Wang J."/>
        </authorList>
    </citation>
    <scope>NUCLEOTIDE SEQUENCE [LARGE SCALE GENOMIC DNA]</scope>
    <source>
        <strain evidence="15 16">DSM 14668</strain>
    </source>
</reference>
<dbReference type="PRINTS" id="PR00959">
    <property type="entry name" value="MEVGALKINASE"/>
</dbReference>
<feature type="domain" description="GHMP kinase N-terminal" evidence="13">
    <location>
        <begin position="73"/>
        <end position="164"/>
    </location>
</feature>
<dbReference type="Proteomes" id="UP000309215">
    <property type="component" value="Unassembled WGS sequence"/>
</dbReference>
<evidence type="ECO:0000256" key="2">
    <source>
        <dbReference type="ARBA" id="ARBA00006495"/>
    </source>
</evidence>
<dbReference type="InterPro" id="IPR006204">
    <property type="entry name" value="GHMP_kinase_N_dom"/>
</dbReference>
<comment type="caution">
    <text evidence="15">The sequence shown here is derived from an EMBL/GenBank/DDBJ whole genome shotgun (WGS) entry which is preliminary data.</text>
</comment>
<keyword evidence="8 15" id="KW-0418">Kinase</keyword>
<dbReference type="Gene3D" id="3.30.70.890">
    <property type="entry name" value="GHMP kinase, C-terminal domain"/>
    <property type="match status" value="1"/>
</dbReference>
<evidence type="ECO:0000259" key="14">
    <source>
        <dbReference type="Pfam" id="PF08544"/>
    </source>
</evidence>
<dbReference type="SUPFAM" id="SSF55060">
    <property type="entry name" value="GHMP Kinase, C-terminal domain"/>
    <property type="match status" value="1"/>
</dbReference>
<proteinExistence type="inferred from homology"/>
<dbReference type="EC" id="2.7.1.36" evidence="3"/>
<evidence type="ECO:0000313" key="16">
    <source>
        <dbReference type="Proteomes" id="UP000309215"/>
    </source>
</evidence>
<keyword evidence="4" id="KW-0963">Cytoplasm</keyword>
<evidence type="ECO:0000313" key="15">
    <source>
        <dbReference type="EMBL" id="TKD03276.1"/>
    </source>
</evidence>
<name>A0A4U1J7G9_9BACT</name>
<dbReference type="GO" id="GO:0004496">
    <property type="term" value="F:mevalonate kinase activity"/>
    <property type="evidence" value="ECO:0007669"/>
    <property type="project" value="UniProtKB-EC"/>
</dbReference>
<dbReference type="PROSITE" id="PS00627">
    <property type="entry name" value="GHMP_KINASES_ATP"/>
    <property type="match status" value="1"/>
</dbReference>
<evidence type="ECO:0000256" key="5">
    <source>
        <dbReference type="ARBA" id="ARBA00022516"/>
    </source>
</evidence>
<dbReference type="EMBL" id="SSMQ01000030">
    <property type="protein sequence ID" value="TKD03276.1"/>
    <property type="molecule type" value="Genomic_DNA"/>
</dbReference>
<dbReference type="GO" id="GO:0019287">
    <property type="term" value="P:isopentenyl diphosphate biosynthetic process, mevalonate pathway"/>
    <property type="evidence" value="ECO:0007669"/>
    <property type="project" value="UniProtKB-UniPathway"/>
</dbReference>
<dbReference type="InterPro" id="IPR020568">
    <property type="entry name" value="Ribosomal_Su5_D2-typ_SF"/>
</dbReference>
<protein>
    <recommendedName>
        <fullName evidence="3">mevalonate kinase</fullName>
        <ecNumber evidence="3">2.7.1.36</ecNumber>
    </recommendedName>
</protein>
<evidence type="ECO:0000256" key="7">
    <source>
        <dbReference type="ARBA" id="ARBA00022741"/>
    </source>
</evidence>
<dbReference type="Gene3D" id="3.30.230.10">
    <property type="match status" value="1"/>
</dbReference>
<dbReference type="PANTHER" id="PTHR43290">
    <property type="entry name" value="MEVALONATE KINASE"/>
    <property type="match status" value="1"/>
</dbReference>
<feature type="domain" description="GHMP kinase C-terminal" evidence="14">
    <location>
        <begin position="231"/>
        <end position="307"/>
    </location>
</feature>
<dbReference type="AlphaFoldDB" id="A0A4U1J7G9"/>
<keyword evidence="7" id="KW-0547">Nucleotide-binding</keyword>
<dbReference type="NCBIfam" id="TIGR00549">
    <property type="entry name" value="mevalon_kin"/>
    <property type="match status" value="1"/>
</dbReference>
<dbReference type="InterPro" id="IPR006203">
    <property type="entry name" value="GHMP_knse_ATP-bd_CS"/>
</dbReference>
<comment type="subcellular location">
    <subcellularLocation>
        <location evidence="1">Cytoplasm</location>
    </subcellularLocation>
</comment>
<dbReference type="Pfam" id="PF08544">
    <property type="entry name" value="GHMP_kinases_C"/>
    <property type="match status" value="1"/>
</dbReference>
<organism evidence="15 16">
    <name type="scientific">Polyangium fumosum</name>
    <dbReference type="NCBI Taxonomy" id="889272"/>
    <lineage>
        <taxon>Bacteria</taxon>
        <taxon>Pseudomonadati</taxon>
        <taxon>Myxococcota</taxon>
        <taxon>Polyangia</taxon>
        <taxon>Polyangiales</taxon>
        <taxon>Polyangiaceae</taxon>
        <taxon>Polyangium</taxon>
    </lineage>
</organism>
<dbReference type="Pfam" id="PF00288">
    <property type="entry name" value="GHMP_kinases_N"/>
    <property type="match status" value="1"/>
</dbReference>
<dbReference type="SUPFAM" id="SSF54211">
    <property type="entry name" value="Ribosomal protein S5 domain 2-like"/>
    <property type="match status" value="1"/>
</dbReference>
<evidence type="ECO:0000256" key="6">
    <source>
        <dbReference type="ARBA" id="ARBA00022679"/>
    </source>
</evidence>
<dbReference type="InterPro" id="IPR014721">
    <property type="entry name" value="Ribsml_uS5_D2-typ_fold_subgr"/>
</dbReference>
<keyword evidence="16" id="KW-1185">Reference proteome</keyword>
<keyword evidence="9" id="KW-0067">ATP-binding</keyword>
<keyword evidence="6 15" id="KW-0808">Transferase</keyword>
<dbReference type="UniPathway" id="UPA00057">
    <property type="reaction ID" value="UER00098"/>
</dbReference>